<dbReference type="InterPro" id="IPR000529">
    <property type="entry name" value="Ribosomal_bS6"/>
</dbReference>
<dbReference type="SUPFAM" id="SSF54995">
    <property type="entry name" value="Ribosomal protein S6"/>
    <property type="match status" value="1"/>
</dbReference>
<protein>
    <submittedName>
        <fullName evidence="2">30S ribosomal protein S6</fullName>
    </submittedName>
</protein>
<dbReference type="PANTHER" id="PTHR21011">
    <property type="entry name" value="MITOCHONDRIAL 28S RIBOSOMAL PROTEIN S6"/>
    <property type="match status" value="1"/>
</dbReference>
<proteinExistence type="inferred from homology"/>
<dbReference type="GO" id="GO:0070181">
    <property type="term" value="F:small ribosomal subunit rRNA binding"/>
    <property type="evidence" value="ECO:0007669"/>
    <property type="project" value="TreeGrafter"/>
</dbReference>
<organism evidence="2 3">
    <name type="scientific">Rhynchospora pubera</name>
    <dbReference type="NCBI Taxonomy" id="906938"/>
    <lineage>
        <taxon>Eukaryota</taxon>
        <taxon>Viridiplantae</taxon>
        <taxon>Streptophyta</taxon>
        <taxon>Embryophyta</taxon>
        <taxon>Tracheophyta</taxon>
        <taxon>Spermatophyta</taxon>
        <taxon>Magnoliopsida</taxon>
        <taxon>Liliopsida</taxon>
        <taxon>Poales</taxon>
        <taxon>Cyperaceae</taxon>
        <taxon>Cyperoideae</taxon>
        <taxon>Rhynchosporeae</taxon>
        <taxon>Rhynchospora</taxon>
    </lineage>
</organism>
<comment type="similarity">
    <text evidence="1">Belongs to the bacterial ribosomal protein bS6 family.</text>
</comment>
<dbReference type="GO" id="GO:0005840">
    <property type="term" value="C:ribosome"/>
    <property type="evidence" value="ECO:0007669"/>
    <property type="project" value="UniProtKB-KW"/>
</dbReference>
<dbReference type="InterPro" id="IPR014717">
    <property type="entry name" value="Transl_elong_EF1B/ribsomal_bS6"/>
</dbReference>
<dbReference type="EMBL" id="JAMFTS010000004">
    <property type="protein sequence ID" value="KAJ4768253.1"/>
    <property type="molecule type" value="Genomic_DNA"/>
</dbReference>
<evidence type="ECO:0000256" key="1">
    <source>
        <dbReference type="ARBA" id="ARBA00009512"/>
    </source>
</evidence>
<dbReference type="InterPro" id="IPR035980">
    <property type="entry name" value="Ribosomal_bS6_sf"/>
</dbReference>
<evidence type="ECO:0000313" key="3">
    <source>
        <dbReference type="Proteomes" id="UP001140206"/>
    </source>
</evidence>
<keyword evidence="2" id="KW-0687">Ribonucleoprotein</keyword>
<gene>
    <name evidence="2" type="ORF">LUZ62_078628</name>
</gene>
<dbReference type="PANTHER" id="PTHR21011:SF16">
    <property type="entry name" value="SMALL RIBOSOMAL SUBUNIT PROTEIN BS6C ALPHA"/>
    <property type="match status" value="1"/>
</dbReference>
<sequence length="233" mass="25996">MASLTLSSSFTASRHLTRAKPQLHPRSHSSTLSLNGVSRLFKAPSIKHRSATGVKASLGLSGSYFEGDYDYDFDESGLVEEEGFGLGMSVAQATAAAALLEDREEPPCPPGCRRYECIVILRPDVTEEQRVAFIQRYEEILVAGGAMYVEVFNRGILPISYSIQKYNKDGTKGTYFEGIISSKLRRRRSPRRKLLQIEGCFFPFLCNMVSQKCKSFDSLGYFCALAVNIWFSN</sequence>
<dbReference type="Proteomes" id="UP001140206">
    <property type="component" value="Chromosome 4"/>
</dbReference>
<name>A0AAV8DGD4_9POAL</name>
<accession>A0AAV8DGD4</accession>
<comment type="caution">
    <text evidence="2">The sequence shown here is derived from an EMBL/GenBank/DDBJ whole genome shotgun (WGS) entry which is preliminary data.</text>
</comment>
<reference evidence="2" key="1">
    <citation type="submission" date="2022-08" db="EMBL/GenBank/DDBJ databases">
        <authorList>
            <person name="Marques A."/>
        </authorList>
    </citation>
    <scope>NUCLEOTIDE SEQUENCE</scope>
    <source>
        <strain evidence="2">RhyPub2mFocal</strain>
        <tissue evidence="2">Leaves</tissue>
    </source>
</reference>
<keyword evidence="2" id="KW-0689">Ribosomal protein</keyword>
<dbReference type="GO" id="GO:0006412">
    <property type="term" value="P:translation"/>
    <property type="evidence" value="ECO:0007669"/>
    <property type="project" value="InterPro"/>
</dbReference>
<dbReference type="Gene3D" id="3.30.70.60">
    <property type="match status" value="1"/>
</dbReference>
<dbReference type="Pfam" id="PF01250">
    <property type="entry name" value="Ribosomal_S6"/>
    <property type="match status" value="1"/>
</dbReference>
<evidence type="ECO:0000313" key="2">
    <source>
        <dbReference type="EMBL" id="KAJ4768253.1"/>
    </source>
</evidence>
<dbReference type="AlphaFoldDB" id="A0AAV8DGD4"/>
<keyword evidence="3" id="KW-1185">Reference proteome</keyword>
<dbReference type="GO" id="GO:0003735">
    <property type="term" value="F:structural constituent of ribosome"/>
    <property type="evidence" value="ECO:0007669"/>
    <property type="project" value="InterPro"/>
</dbReference>